<reference evidence="1 2" key="1">
    <citation type="submission" date="2021-06" db="EMBL/GenBank/DDBJ databases">
        <title>Caerostris extrusa draft genome.</title>
        <authorList>
            <person name="Kono N."/>
            <person name="Arakawa K."/>
        </authorList>
    </citation>
    <scope>NUCLEOTIDE SEQUENCE [LARGE SCALE GENOMIC DNA]</scope>
</reference>
<dbReference type="AlphaFoldDB" id="A0AAV4UVR2"/>
<sequence length="102" mass="11591">MDESTIVDNNALLMTYGNYFDENNTLREEILFAINLITNARGLPIFNTVKTYSTKNNIPLNNIVAYATNGQSPSIVGRYHRFVAYLKEEVANVLNIHCVVHR</sequence>
<gene>
    <name evidence="1" type="primary">M514_23566</name>
    <name evidence="1" type="ORF">CEXT_559281</name>
</gene>
<dbReference type="PANTHER" id="PTHR45913">
    <property type="entry name" value="EPM2A-INTERACTING PROTEIN 1"/>
    <property type="match status" value="1"/>
</dbReference>
<comment type="caution">
    <text evidence="1">The sequence shown here is derived from an EMBL/GenBank/DDBJ whole genome shotgun (WGS) entry which is preliminary data.</text>
</comment>
<evidence type="ECO:0000313" key="1">
    <source>
        <dbReference type="EMBL" id="GIY61813.1"/>
    </source>
</evidence>
<dbReference type="EMBL" id="BPLR01013525">
    <property type="protein sequence ID" value="GIY61813.1"/>
    <property type="molecule type" value="Genomic_DNA"/>
</dbReference>
<proteinExistence type="predicted"/>
<evidence type="ECO:0000313" key="2">
    <source>
        <dbReference type="Proteomes" id="UP001054945"/>
    </source>
</evidence>
<dbReference type="PANTHER" id="PTHR45913:SF22">
    <property type="entry name" value="SCAN BOX DOMAIN-CONTAINING PROTEIN"/>
    <property type="match status" value="1"/>
</dbReference>
<accession>A0AAV4UVR2</accession>
<organism evidence="1 2">
    <name type="scientific">Caerostris extrusa</name>
    <name type="common">Bark spider</name>
    <name type="synonym">Caerostris bankana</name>
    <dbReference type="NCBI Taxonomy" id="172846"/>
    <lineage>
        <taxon>Eukaryota</taxon>
        <taxon>Metazoa</taxon>
        <taxon>Ecdysozoa</taxon>
        <taxon>Arthropoda</taxon>
        <taxon>Chelicerata</taxon>
        <taxon>Arachnida</taxon>
        <taxon>Araneae</taxon>
        <taxon>Araneomorphae</taxon>
        <taxon>Entelegynae</taxon>
        <taxon>Araneoidea</taxon>
        <taxon>Araneidae</taxon>
        <taxon>Caerostris</taxon>
    </lineage>
</organism>
<protein>
    <submittedName>
        <fullName evidence="1">Uncharacterized protein</fullName>
    </submittedName>
</protein>
<name>A0AAV4UVR2_CAEEX</name>
<keyword evidence="2" id="KW-1185">Reference proteome</keyword>
<dbReference type="Proteomes" id="UP001054945">
    <property type="component" value="Unassembled WGS sequence"/>
</dbReference>